<reference evidence="2" key="1">
    <citation type="journal article" date="2005" name="Nature">
        <title>The map-based sequence of the rice genome.</title>
        <authorList>
            <consortium name="International rice genome sequencing project (IRGSP)"/>
            <person name="Matsumoto T."/>
            <person name="Wu J."/>
            <person name="Kanamori H."/>
            <person name="Katayose Y."/>
            <person name="Fujisawa M."/>
            <person name="Namiki N."/>
            <person name="Mizuno H."/>
            <person name="Yamamoto K."/>
            <person name="Antonio B.A."/>
            <person name="Baba T."/>
            <person name="Sakata K."/>
            <person name="Nagamura Y."/>
            <person name="Aoki H."/>
            <person name="Arikawa K."/>
            <person name="Arita K."/>
            <person name="Bito T."/>
            <person name="Chiden Y."/>
            <person name="Fujitsuka N."/>
            <person name="Fukunaka R."/>
            <person name="Hamada M."/>
            <person name="Harada C."/>
            <person name="Hayashi A."/>
            <person name="Hijishita S."/>
            <person name="Honda M."/>
            <person name="Hosokawa S."/>
            <person name="Ichikawa Y."/>
            <person name="Idonuma A."/>
            <person name="Iijima M."/>
            <person name="Ikeda M."/>
            <person name="Ikeno M."/>
            <person name="Ito K."/>
            <person name="Ito S."/>
            <person name="Ito T."/>
            <person name="Ito Y."/>
            <person name="Ito Y."/>
            <person name="Iwabuchi A."/>
            <person name="Kamiya K."/>
            <person name="Karasawa W."/>
            <person name="Kurita K."/>
            <person name="Katagiri S."/>
            <person name="Kikuta A."/>
            <person name="Kobayashi H."/>
            <person name="Kobayashi N."/>
            <person name="Machita K."/>
            <person name="Maehara T."/>
            <person name="Masukawa M."/>
            <person name="Mizubayashi T."/>
            <person name="Mukai Y."/>
            <person name="Nagasaki H."/>
            <person name="Nagata Y."/>
            <person name="Naito S."/>
            <person name="Nakashima M."/>
            <person name="Nakama Y."/>
            <person name="Nakamichi Y."/>
            <person name="Nakamura M."/>
            <person name="Meguro A."/>
            <person name="Negishi M."/>
            <person name="Ohta I."/>
            <person name="Ohta T."/>
            <person name="Okamoto M."/>
            <person name="Ono N."/>
            <person name="Saji S."/>
            <person name="Sakaguchi M."/>
            <person name="Sakai K."/>
            <person name="Shibata M."/>
            <person name="Shimokawa T."/>
            <person name="Song J."/>
            <person name="Takazaki Y."/>
            <person name="Terasawa K."/>
            <person name="Tsugane M."/>
            <person name="Tsuji K."/>
            <person name="Ueda S."/>
            <person name="Waki K."/>
            <person name="Yamagata H."/>
            <person name="Yamamoto M."/>
            <person name="Yamamoto S."/>
            <person name="Yamane H."/>
            <person name="Yoshiki S."/>
            <person name="Yoshihara R."/>
            <person name="Yukawa K."/>
            <person name="Zhong H."/>
            <person name="Yano M."/>
            <person name="Yuan Q."/>
            <person name="Ouyang S."/>
            <person name="Liu J."/>
            <person name="Jones K.M."/>
            <person name="Gansberger K."/>
            <person name="Moffat K."/>
            <person name="Hill J."/>
            <person name="Bera J."/>
            <person name="Fadrosh D."/>
            <person name="Jin S."/>
            <person name="Johri S."/>
            <person name="Kim M."/>
            <person name="Overton L."/>
            <person name="Reardon M."/>
            <person name="Tsitrin T."/>
            <person name="Vuong H."/>
            <person name="Weaver B."/>
            <person name="Ciecko A."/>
            <person name="Tallon L."/>
            <person name="Jackson J."/>
            <person name="Pai G."/>
            <person name="Aken S.V."/>
            <person name="Utterback T."/>
            <person name="Reidmuller S."/>
            <person name="Feldblyum T."/>
            <person name="Hsiao J."/>
            <person name="Zismann V."/>
            <person name="Iobst S."/>
            <person name="de Vazeille A.R."/>
            <person name="Buell C.R."/>
            <person name="Ying K."/>
            <person name="Li Y."/>
            <person name="Lu T."/>
            <person name="Huang Y."/>
            <person name="Zhao Q."/>
            <person name="Feng Q."/>
            <person name="Zhang L."/>
            <person name="Zhu J."/>
            <person name="Weng Q."/>
            <person name="Mu J."/>
            <person name="Lu Y."/>
            <person name="Fan D."/>
            <person name="Liu Y."/>
            <person name="Guan J."/>
            <person name="Zhang Y."/>
            <person name="Yu S."/>
            <person name="Liu X."/>
            <person name="Zhang Y."/>
            <person name="Hong G."/>
            <person name="Han B."/>
            <person name="Choisne N."/>
            <person name="Demange N."/>
            <person name="Orjeda G."/>
            <person name="Samain S."/>
            <person name="Cattolico L."/>
            <person name="Pelletier E."/>
            <person name="Couloux A."/>
            <person name="Segurens B."/>
            <person name="Wincker P."/>
            <person name="D'Hont A."/>
            <person name="Scarpelli C."/>
            <person name="Weissenbach J."/>
            <person name="Salanoubat M."/>
            <person name="Quetier F."/>
            <person name="Yu Y."/>
            <person name="Kim H.R."/>
            <person name="Rambo T."/>
            <person name="Currie J."/>
            <person name="Collura K."/>
            <person name="Luo M."/>
            <person name="Yang T."/>
            <person name="Ammiraju J.S.S."/>
            <person name="Engler F."/>
            <person name="Soderlund C."/>
            <person name="Wing R.A."/>
            <person name="Palmer L.E."/>
            <person name="de la Bastide M."/>
            <person name="Spiegel L."/>
            <person name="Nascimento L."/>
            <person name="Zutavern T."/>
            <person name="O'Shaughnessy A."/>
            <person name="Dike S."/>
            <person name="Dedhia N."/>
            <person name="Preston R."/>
            <person name="Balija V."/>
            <person name="McCombie W.R."/>
            <person name="Chow T."/>
            <person name="Chen H."/>
            <person name="Chung M."/>
            <person name="Chen C."/>
            <person name="Shaw J."/>
            <person name="Wu H."/>
            <person name="Hsiao K."/>
            <person name="Chao Y."/>
            <person name="Chu M."/>
            <person name="Cheng C."/>
            <person name="Hour A."/>
            <person name="Lee P."/>
            <person name="Lin S."/>
            <person name="Lin Y."/>
            <person name="Liou J."/>
            <person name="Liu S."/>
            <person name="Hsing Y."/>
            <person name="Raghuvanshi S."/>
            <person name="Mohanty A."/>
            <person name="Bharti A.K."/>
            <person name="Gaur A."/>
            <person name="Gupta V."/>
            <person name="Kumar D."/>
            <person name="Ravi V."/>
            <person name="Vij S."/>
            <person name="Kapur A."/>
            <person name="Khurana P."/>
            <person name="Khurana P."/>
            <person name="Khurana J.P."/>
            <person name="Tyagi A.K."/>
            <person name="Gaikwad K."/>
            <person name="Singh A."/>
            <person name="Dalal V."/>
            <person name="Srivastava S."/>
            <person name="Dixit A."/>
            <person name="Pal A.K."/>
            <person name="Ghazi I.A."/>
            <person name="Yadav M."/>
            <person name="Pandit A."/>
            <person name="Bhargava A."/>
            <person name="Sureshbabu K."/>
            <person name="Batra K."/>
            <person name="Sharma T.R."/>
            <person name="Mohapatra T."/>
            <person name="Singh N.K."/>
            <person name="Messing J."/>
            <person name="Nelson A.B."/>
            <person name="Fuks G."/>
            <person name="Kavchok S."/>
            <person name="Keizer G."/>
            <person name="Linton E."/>
            <person name="Llaca V."/>
            <person name="Song R."/>
            <person name="Tanyolac B."/>
            <person name="Young S."/>
            <person name="Ho-Il K."/>
            <person name="Hahn J.H."/>
            <person name="Sangsakoo G."/>
            <person name="Vanavichit A."/>
            <person name="de Mattos Luiz.A.T."/>
            <person name="Zimmer P.D."/>
            <person name="Malone G."/>
            <person name="Dellagostin O."/>
            <person name="de Oliveira A.C."/>
            <person name="Bevan M."/>
            <person name="Bancroft I."/>
            <person name="Minx P."/>
            <person name="Cordum H."/>
            <person name="Wilson R."/>
            <person name="Cheng Z."/>
            <person name="Jin W."/>
            <person name="Jiang J."/>
            <person name="Leong S.A."/>
            <person name="Iwama H."/>
            <person name="Gojobori T."/>
            <person name="Itoh T."/>
            <person name="Niimura Y."/>
            <person name="Fujii Y."/>
            <person name="Habara T."/>
            <person name="Sakai H."/>
            <person name="Sato Y."/>
            <person name="Wilson G."/>
            <person name="Kumar K."/>
            <person name="McCouch S."/>
            <person name="Juretic N."/>
            <person name="Hoen D."/>
            <person name="Wright S."/>
            <person name="Bruskiewich R."/>
            <person name="Bureau T."/>
            <person name="Miyao A."/>
            <person name="Hirochika H."/>
            <person name="Nishikawa T."/>
            <person name="Kadowaki K."/>
            <person name="Sugiura M."/>
            <person name="Burr B."/>
            <person name="Sasaki T."/>
        </authorList>
    </citation>
    <scope>NUCLEOTIDE SEQUENCE [LARGE SCALE GENOMIC DNA]</scope>
    <source>
        <strain evidence="2">cv. Nipponbare</strain>
    </source>
</reference>
<gene>
    <name evidence="1" type="ordered locus">Os08g0113501</name>
    <name evidence="1" type="ORF">OSNPB_080113501</name>
</gene>
<evidence type="ECO:0000313" key="2">
    <source>
        <dbReference type="Proteomes" id="UP000059680"/>
    </source>
</evidence>
<sequence>MRETILVHDPAAAKPLGRLADVEDERLLEADRTVTLHLHHPIRPCGLPVPRWRHSVGPIAVSVLAVPWHIEEPLLVPN</sequence>
<dbReference type="Proteomes" id="UP000059680">
    <property type="component" value="Chromosome 8"/>
</dbReference>
<proteinExistence type="predicted"/>
<dbReference type="EMBL" id="AP014964">
    <property type="protein sequence ID" value="BAT03530.1"/>
    <property type="molecule type" value="Genomic_DNA"/>
</dbReference>
<accession>A0A0N7KP62</accession>
<dbReference type="AlphaFoldDB" id="A0A0N7KP62"/>
<evidence type="ECO:0000313" key="1">
    <source>
        <dbReference type="EMBL" id="BAT03530.1"/>
    </source>
</evidence>
<name>A0A0N7KP62_ORYSJ</name>
<protein>
    <submittedName>
        <fullName evidence="1">Os08g0113501 protein</fullName>
    </submittedName>
</protein>
<reference evidence="1 2" key="3">
    <citation type="journal article" date="2013" name="Rice">
        <title>Improvement of the Oryza sativa Nipponbare reference genome using next generation sequence and optical map data.</title>
        <authorList>
            <person name="Kawahara Y."/>
            <person name="de la Bastide M."/>
            <person name="Hamilton J.P."/>
            <person name="Kanamori H."/>
            <person name="McCombie W.R."/>
            <person name="Ouyang S."/>
            <person name="Schwartz D.C."/>
            <person name="Tanaka T."/>
            <person name="Wu J."/>
            <person name="Zhou S."/>
            <person name="Childs K.L."/>
            <person name="Davidson R.M."/>
            <person name="Lin H."/>
            <person name="Quesada-Ocampo L."/>
            <person name="Vaillancourt B."/>
            <person name="Sakai H."/>
            <person name="Lee S.S."/>
            <person name="Kim J."/>
            <person name="Numa H."/>
            <person name="Itoh T."/>
            <person name="Buell C.R."/>
            <person name="Matsumoto T."/>
        </authorList>
    </citation>
    <scope>NUCLEOTIDE SEQUENCE [LARGE SCALE GENOMIC DNA]</scope>
    <source>
        <strain evidence="2">cv. Nipponbare</strain>
    </source>
</reference>
<dbReference type="PaxDb" id="39947-A0A0N7KP62"/>
<dbReference type="Gramene" id="Os08t0113501-00">
    <property type="protein sequence ID" value="Os08t0113501-00"/>
    <property type="gene ID" value="Os08g0113501"/>
</dbReference>
<reference evidence="1 2" key="2">
    <citation type="journal article" date="2013" name="Plant Cell Physiol.">
        <title>Rice Annotation Project Database (RAP-DB): an integrative and interactive database for rice genomics.</title>
        <authorList>
            <person name="Sakai H."/>
            <person name="Lee S.S."/>
            <person name="Tanaka T."/>
            <person name="Numa H."/>
            <person name="Kim J."/>
            <person name="Kawahara Y."/>
            <person name="Wakimoto H."/>
            <person name="Yang C.C."/>
            <person name="Iwamoto M."/>
            <person name="Abe T."/>
            <person name="Yamada Y."/>
            <person name="Muto A."/>
            <person name="Inokuchi H."/>
            <person name="Ikemura T."/>
            <person name="Matsumoto T."/>
            <person name="Sasaki T."/>
            <person name="Itoh T."/>
        </authorList>
    </citation>
    <scope>NUCLEOTIDE SEQUENCE [LARGE SCALE GENOMIC DNA]</scope>
    <source>
        <strain evidence="2">cv. Nipponbare</strain>
    </source>
</reference>
<keyword evidence="2" id="KW-1185">Reference proteome</keyword>
<organism evidence="1 2">
    <name type="scientific">Oryza sativa subsp. japonica</name>
    <name type="common">Rice</name>
    <dbReference type="NCBI Taxonomy" id="39947"/>
    <lineage>
        <taxon>Eukaryota</taxon>
        <taxon>Viridiplantae</taxon>
        <taxon>Streptophyta</taxon>
        <taxon>Embryophyta</taxon>
        <taxon>Tracheophyta</taxon>
        <taxon>Spermatophyta</taxon>
        <taxon>Magnoliopsida</taxon>
        <taxon>Liliopsida</taxon>
        <taxon>Poales</taxon>
        <taxon>Poaceae</taxon>
        <taxon>BOP clade</taxon>
        <taxon>Oryzoideae</taxon>
        <taxon>Oryzeae</taxon>
        <taxon>Oryzinae</taxon>
        <taxon>Oryza</taxon>
        <taxon>Oryza sativa</taxon>
    </lineage>
</organism>
<dbReference type="InParanoid" id="A0A0N7KP62"/>